<name>A0ABP7G3B7_9ACTN</name>
<comment type="caution">
    <text evidence="1">The sequence shown here is derived from an EMBL/GenBank/DDBJ whole genome shotgun (WGS) entry which is preliminary data.</text>
</comment>
<organism evidence="1 2">
    <name type="scientific">Streptomyces tremellae</name>
    <dbReference type="NCBI Taxonomy" id="1124239"/>
    <lineage>
        <taxon>Bacteria</taxon>
        <taxon>Bacillati</taxon>
        <taxon>Actinomycetota</taxon>
        <taxon>Actinomycetes</taxon>
        <taxon>Kitasatosporales</taxon>
        <taxon>Streptomycetaceae</taxon>
        <taxon>Streptomyces</taxon>
    </lineage>
</organism>
<dbReference type="Proteomes" id="UP001499884">
    <property type="component" value="Unassembled WGS sequence"/>
</dbReference>
<sequence>MGVDGARDAGDEDRRVVARVQVPAAGVVTVIVVRFSLVVGDGPHWARLELFRTGRRRPDRGARRGVRQQPRTCRS</sequence>
<evidence type="ECO:0000313" key="2">
    <source>
        <dbReference type="Proteomes" id="UP001499884"/>
    </source>
</evidence>
<keyword evidence="2" id="KW-1185">Reference proteome</keyword>
<protein>
    <submittedName>
        <fullName evidence="1">Uncharacterized protein</fullName>
    </submittedName>
</protein>
<reference evidence="2" key="1">
    <citation type="journal article" date="2019" name="Int. J. Syst. Evol. Microbiol.">
        <title>The Global Catalogue of Microorganisms (GCM) 10K type strain sequencing project: providing services to taxonomists for standard genome sequencing and annotation.</title>
        <authorList>
            <consortium name="The Broad Institute Genomics Platform"/>
            <consortium name="The Broad Institute Genome Sequencing Center for Infectious Disease"/>
            <person name="Wu L."/>
            <person name="Ma J."/>
        </authorList>
    </citation>
    <scope>NUCLEOTIDE SEQUENCE [LARGE SCALE GENOMIC DNA]</scope>
    <source>
        <strain evidence="2">JCM 30846</strain>
    </source>
</reference>
<proteinExistence type="predicted"/>
<gene>
    <name evidence="1" type="ORF">GCM10023082_56870</name>
</gene>
<dbReference type="EMBL" id="BAABEP010000061">
    <property type="protein sequence ID" value="GAA3753979.1"/>
    <property type="molecule type" value="Genomic_DNA"/>
</dbReference>
<evidence type="ECO:0000313" key="1">
    <source>
        <dbReference type="EMBL" id="GAA3753979.1"/>
    </source>
</evidence>
<accession>A0ABP7G3B7</accession>